<evidence type="ECO:0000256" key="12">
    <source>
        <dbReference type="PROSITE-ProRule" id="PRU00169"/>
    </source>
</evidence>
<feature type="domain" description="HPt" evidence="17">
    <location>
        <begin position="772"/>
        <end position="870"/>
    </location>
</feature>
<evidence type="ECO:0000256" key="10">
    <source>
        <dbReference type="ARBA" id="ARBA00068150"/>
    </source>
</evidence>
<dbReference type="EMBL" id="FRFE01000024">
    <property type="protein sequence ID" value="SHO51322.1"/>
    <property type="molecule type" value="Genomic_DNA"/>
</dbReference>
<keyword evidence="7" id="KW-0067">ATP-binding</keyword>
<feature type="transmembrane region" description="Helical" evidence="14">
    <location>
        <begin position="158"/>
        <end position="178"/>
    </location>
</feature>
<dbReference type="InterPro" id="IPR036641">
    <property type="entry name" value="HPT_dom_sf"/>
</dbReference>
<dbReference type="SMART" id="SM00448">
    <property type="entry name" value="REC"/>
    <property type="match status" value="1"/>
</dbReference>
<feature type="transmembrane region" description="Helical" evidence="14">
    <location>
        <begin position="55"/>
        <end position="75"/>
    </location>
</feature>
<dbReference type="GO" id="GO:0000155">
    <property type="term" value="F:phosphorelay sensor kinase activity"/>
    <property type="evidence" value="ECO:0007669"/>
    <property type="project" value="InterPro"/>
</dbReference>
<dbReference type="Pfam" id="PF02518">
    <property type="entry name" value="HATPase_c"/>
    <property type="match status" value="1"/>
</dbReference>
<dbReference type="CDD" id="cd16922">
    <property type="entry name" value="HATPase_EvgS-ArcB-TorS-like"/>
    <property type="match status" value="1"/>
</dbReference>
<evidence type="ECO:0000313" key="18">
    <source>
        <dbReference type="EMBL" id="SHO51322.1"/>
    </source>
</evidence>
<name>A0A1M7YFA3_9BACT</name>
<dbReference type="InterPro" id="IPR008207">
    <property type="entry name" value="Sig_transdc_His_kin_Hpt_dom"/>
</dbReference>
<feature type="transmembrane region" description="Helical" evidence="14">
    <location>
        <begin position="129"/>
        <end position="146"/>
    </location>
</feature>
<evidence type="ECO:0000256" key="13">
    <source>
        <dbReference type="SAM" id="Coils"/>
    </source>
</evidence>
<keyword evidence="6 18" id="KW-0418">Kinase</keyword>
<dbReference type="InterPro" id="IPR005467">
    <property type="entry name" value="His_kinase_dom"/>
</dbReference>
<dbReference type="InterPro" id="IPR003594">
    <property type="entry name" value="HATPase_dom"/>
</dbReference>
<dbReference type="STRING" id="1121416.SAMN02745220_03956"/>
<dbReference type="CDD" id="cd00088">
    <property type="entry name" value="HPT"/>
    <property type="match status" value="1"/>
</dbReference>
<dbReference type="SMART" id="SM00388">
    <property type="entry name" value="HisKA"/>
    <property type="match status" value="1"/>
</dbReference>
<comment type="catalytic activity">
    <reaction evidence="1">
        <text>ATP + protein L-histidine = ADP + protein N-phospho-L-histidine.</text>
        <dbReference type="EC" id="2.7.13.3"/>
    </reaction>
</comment>
<dbReference type="InterPro" id="IPR003661">
    <property type="entry name" value="HisK_dim/P_dom"/>
</dbReference>
<proteinExistence type="predicted"/>
<keyword evidence="14" id="KW-1133">Transmembrane helix</keyword>
<evidence type="ECO:0000259" key="17">
    <source>
        <dbReference type="PROSITE" id="PS50894"/>
    </source>
</evidence>
<dbReference type="Pfam" id="PF01627">
    <property type="entry name" value="Hpt"/>
    <property type="match status" value="1"/>
</dbReference>
<organism evidence="18 19">
    <name type="scientific">Desulfopila aestuarii DSM 18488</name>
    <dbReference type="NCBI Taxonomy" id="1121416"/>
    <lineage>
        <taxon>Bacteria</taxon>
        <taxon>Pseudomonadati</taxon>
        <taxon>Thermodesulfobacteriota</taxon>
        <taxon>Desulfobulbia</taxon>
        <taxon>Desulfobulbales</taxon>
        <taxon>Desulfocapsaceae</taxon>
        <taxon>Desulfopila</taxon>
    </lineage>
</organism>
<keyword evidence="8" id="KW-0902">Two-component regulatory system</keyword>
<feature type="domain" description="Histidine kinase" evidence="15">
    <location>
        <begin position="230"/>
        <end position="451"/>
    </location>
</feature>
<dbReference type="Gene3D" id="1.10.287.130">
    <property type="match status" value="1"/>
</dbReference>
<dbReference type="Pfam" id="PF00072">
    <property type="entry name" value="Response_reg"/>
    <property type="match status" value="1"/>
</dbReference>
<accession>A0A1M7YFA3</accession>
<feature type="coiled-coil region" evidence="13">
    <location>
        <begin position="189"/>
        <end position="223"/>
    </location>
</feature>
<dbReference type="PROSITE" id="PS50110">
    <property type="entry name" value="RESPONSE_REGULATORY"/>
    <property type="match status" value="1"/>
</dbReference>
<feature type="transmembrane region" description="Helical" evidence="14">
    <location>
        <begin position="82"/>
        <end position="101"/>
    </location>
</feature>
<evidence type="ECO:0000256" key="1">
    <source>
        <dbReference type="ARBA" id="ARBA00000085"/>
    </source>
</evidence>
<dbReference type="PROSITE" id="PS50894">
    <property type="entry name" value="HPT"/>
    <property type="match status" value="1"/>
</dbReference>
<dbReference type="PROSITE" id="PS50109">
    <property type="entry name" value="HIS_KIN"/>
    <property type="match status" value="1"/>
</dbReference>
<dbReference type="CDD" id="cd00082">
    <property type="entry name" value="HisKA"/>
    <property type="match status" value="1"/>
</dbReference>
<evidence type="ECO:0000256" key="2">
    <source>
        <dbReference type="ARBA" id="ARBA00012438"/>
    </source>
</evidence>
<dbReference type="InterPro" id="IPR036890">
    <property type="entry name" value="HATPase_C_sf"/>
</dbReference>
<evidence type="ECO:0000256" key="11">
    <source>
        <dbReference type="PROSITE-ProRule" id="PRU00110"/>
    </source>
</evidence>
<evidence type="ECO:0000313" key="19">
    <source>
        <dbReference type="Proteomes" id="UP000184603"/>
    </source>
</evidence>
<evidence type="ECO:0000256" key="14">
    <source>
        <dbReference type="SAM" id="Phobius"/>
    </source>
</evidence>
<dbReference type="RefSeq" id="WP_073615388.1">
    <property type="nucleotide sequence ID" value="NZ_FRFE01000024.1"/>
</dbReference>
<feature type="transmembrane region" description="Helical" evidence="14">
    <location>
        <begin position="31"/>
        <end position="49"/>
    </location>
</feature>
<evidence type="ECO:0000256" key="5">
    <source>
        <dbReference type="ARBA" id="ARBA00022741"/>
    </source>
</evidence>
<dbReference type="GO" id="GO:0005886">
    <property type="term" value="C:plasma membrane"/>
    <property type="evidence" value="ECO:0007669"/>
    <property type="project" value="UniProtKB-SubCell"/>
</dbReference>
<keyword evidence="3 12" id="KW-0597">Phosphoprotein</keyword>
<evidence type="ECO:0000256" key="9">
    <source>
        <dbReference type="ARBA" id="ARBA00064003"/>
    </source>
</evidence>
<dbReference type="PANTHER" id="PTHR45339:SF5">
    <property type="entry name" value="HISTIDINE KINASE"/>
    <property type="match status" value="1"/>
</dbReference>
<dbReference type="OrthoDB" id="5378360at2"/>
<dbReference type="AlphaFoldDB" id="A0A1M7YFA3"/>
<dbReference type="InterPro" id="IPR048435">
    <property type="entry name" value="MASE6"/>
</dbReference>
<keyword evidence="13" id="KW-0175">Coiled coil</keyword>
<dbReference type="EC" id="2.7.13.3" evidence="2"/>
<dbReference type="SMART" id="SM00387">
    <property type="entry name" value="HATPase_c"/>
    <property type="match status" value="1"/>
</dbReference>
<dbReference type="FunFam" id="3.30.565.10:FF:000010">
    <property type="entry name" value="Sensor histidine kinase RcsC"/>
    <property type="match status" value="1"/>
</dbReference>
<dbReference type="InterPro" id="IPR036097">
    <property type="entry name" value="HisK_dim/P_sf"/>
</dbReference>
<evidence type="ECO:0000256" key="6">
    <source>
        <dbReference type="ARBA" id="ARBA00022777"/>
    </source>
</evidence>
<keyword evidence="19" id="KW-1185">Reference proteome</keyword>
<keyword evidence="14" id="KW-0472">Membrane</keyword>
<evidence type="ECO:0000259" key="16">
    <source>
        <dbReference type="PROSITE" id="PS50110"/>
    </source>
</evidence>
<dbReference type="InterPro" id="IPR004358">
    <property type="entry name" value="Sig_transdc_His_kin-like_C"/>
</dbReference>
<dbReference type="Gene3D" id="3.30.565.10">
    <property type="entry name" value="Histidine kinase-like ATPase, C-terminal domain"/>
    <property type="match status" value="1"/>
</dbReference>
<dbReference type="GO" id="GO:0005524">
    <property type="term" value="F:ATP binding"/>
    <property type="evidence" value="ECO:0007669"/>
    <property type="project" value="UniProtKB-KW"/>
</dbReference>
<reference evidence="18 19" key="1">
    <citation type="submission" date="2016-12" db="EMBL/GenBank/DDBJ databases">
        <authorList>
            <person name="Song W.-J."/>
            <person name="Kurnit D.M."/>
        </authorList>
    </citation>
    <scope>NUCLEOTIDE SEQUENCE [LARGE SCALE GENOMIC DNA]</scope>
    <source>
        <strain evidence="18 19">DSM 18488</strain>
    </source>
</reference>
<feature type="domain" description="Response regulatory" evidence="16">
    <location>
        <begin position="611"/>
        <end position="731"/>
    </location>
</feature>
<dbReference type="SUPFAM" id="SSF52172">
    <property type="entry name" value="CheY-like"/>
    <property type="match status" value="1"/>
</dbReference>
<dbReference type="Proteomes" id="UP000184603">
    <property type="component" value="Unassembled WGS sequence"/>
</dbReference>
<dbReference type="CDD" id="cd17546">
    <property type="entry name" value="REC_hyHK_CKI1_RcsC-like"/>
    <property type="match status" value="1"/>
</dbReference>
<dbReference type="FunFam" id="1.10.287.130:FF:000002">
    <property type="entry name" value="Two-component osmosensing histidine kinase"/>
    <property type="match status" value="1"/>
</dbReference>
<dbReference type="InterPro" id="IPR001789">
    <property type="entry name" value="Sig_transdc_resp-reg_receiver"/>
</dbReference>
<dbReference type="Gene3D" id="3.40.50.2300">
    <property type="match status" value="1"/>
</dbReference>
<evidence type="ECO:0000256" key="8">
    <source>
        <dbReference type="ARBA" id="ARBA00023012"/>
    </source>
</evidence>
<sequence length="870" mass="97414">MNLAKNLHTLFVIATSTTGLSKEERTRFQHFSLFLLFGIPLMLVFGITNFRNGDIWVSAFAALSATCLSIGWLLIKYSEKGIIVYRFNAVLYASLLLYLLIYGGESGSKILWLYTFPFITFFLFGKNEGLIWSTITIILTFFLFFIPRGFLEIYPYHIAFKIRFFASYVTVTGVTFWLEYLRHSYSTKLEAQNEALNDEIVERKRIEKERERLIAEVQSANRAKSEFLANMSHEIRTPLNGVIGMTSMLLDTKLDEHQIHYATTLRTSGEFLLTIINDILDVSKIEAGKFELNIKPFDLREMLDRFSAIATQKIYNSDVELIVWADPEIPSHVGGDADRLQQILINLTSNALKFTPEGHVTVKVSTREESPSHILLLFSVKDTGIGIADEDQPKLFHSFSQIDTPTTREYCGTGLGLNISKQLCERMGGEIGVSSTAGHGSEFWFTARLEKCAPAGEQHPSPDLHGKSVMIAAANEMLTEMLNCQISYWGATVHCTSTPEMLMQEMTKQPAAMQPGDFLFIDQACLLPAGEERLQQFWKSVAAGQHRLILLAEAGELLPEIAKTVTDQAVILKKPIQFGELRLCCSDEQRSAEPIFSSDTTAMTQSLREVKILLAEDNPINREVLVGILAKSGIEQVDTVDNGLDVLKALEQKKYHLILMDVSMPKMDGLTVTGKIRTSTFTHNSSTIPIIALTAHAIAGDRERCLQAGMNDYLTKPIKPQELLLKLDMWLPQGSLEPVSQPAAVTALANNTAPEELLQFDSAAMLHRLMGDNELARQIMNMFLDDAPEQLKILENLINSRSLQQASDQAHKIAGAASNLSVNRFHAITKTIEAECRDNNADMLDALLTDLKNEFQKVRKEILHFLQDSA</sequence>
<keyword evidence="5" id="KW-0547">Nucleotide-binding</keyword>
<evidence type="ECO:0000256" key="3">
    <source>
        <dbReference type="ARBA" id="ARBA00022553"/>
    </source>
</evidence>
<dbReference type="Gene3D" id="1.20.120.160">
    <property type="entry name" value="HPT domain"/>
    <property type="match status" value="1"/>
</dbReference>
<dbReference type="SUPFAM" id="SSF47384">
    <property type="entry name" value="Homodimeric domain of signal transducing histidine kinase"/>
    <property type="match status" value="1"/>
</dbReference>
<feature type="modified residue" description="Phosphohistidine" evidence="11">
    <location>
        <position position="811"/>
    </location>
</feature>
<comment type="subunit">
    <text evidence="9">At low DSF concentrations, interacts with RpfF.</text>
</comment>
<dbReference type="Pfam" id="PF00512">
    <property type="entry name" value="HisKA"/>
    <property type="match status" value="1"/>
</dbReference>
<evidence type="ECO:0000256" key="4">
    <source>
        <dbReference type="ARBA" id="ARBA00022679"/>
    </source>
</evidence>
<keyword evidence="4" id="KW-0808">Transferase</keyword>
<dbReference type="PRINTS" id="PR00344">
    <property type="entry name" value="BCTRLSENSOR"/>
</dbReference>
<evidence type="ECO:0000259" key="15">
    <source>
        <dbReference type="PROSITE" id="PS50109"/>
    </source>
</evidence>
<gene>
    <name evidence="18" type="ORF">SAMN02745220_03956</name>
</gene>
<dbReference type="InterPro" id="IPR011006">
    <property type="entry name" value="CheY-like_superfamily"/>
</dbReference>
<dbReference type="SUPFAM" id="SSF47226">
    <property type="entry name" value="Histidine-containing phosphotransfer domain, HPT domain"/>
    <property type="match status" value="1"/>
</dbReference>
<dbReference type="PANTHER" id="PTHR45339">
    <property type="entry name" value="HYBRID SIGNAL TRANSDUCTION HISTIDINE KINASE J"/>
    <property type="match status" value="1"/>
</dbReference>
<keyword evidence="14" id="KW-0812">Transmembrane</keyword>
<feature type="modified residue" description="4-aspartylphosphate" evidence="12">
    <location>
        <position position="661"/>
    </location>
</feature>
<evidence type="ECO:0000256" key="7">
    <source>
        <dbReference type="ARBA" id="ARBA00022840"/>
    </source>
</evidence>
<dbReference type="Pfam" id="PF20966">
    <property type="entry name" value="MASE6"/>
    <property type="match status" value="1"/>
</dbReference>
<dbReference type="SUPFAM" id="SSF55874">
    <property type="entry name" value="ATPase domain of HSP90 chaperone/DNA topoisomerase II/histidine kinase"/>
    <property type="match status" value="1"/>
</dbReference>
<protein>
    <recommendedName>
        <fullName evidence="10">Sensory/regulatory protein RpfC</fullName>
        <ecNumber evidence="2">2.7.13.3</ecNumber>
    </recommendedName>
</protein>